<dbReference type="InterPro" id="IPR003776">
    <property type="entry name" value="YcaO-like_dom"/>
</dbReference>
<dbReference type="GO" id="GO:0005840">
    <property type="term" value="C:ribosome"/>
    <property type="evidence" value="ECO:0007669"/>
    <property type="project" value="UniProtKB-KW"/>
</dbReference>
<keyword evidence="2" id="KW-0689">Ribosomal protein</keyword>
<keyword evidence="2" id="KW-0808">Transferase</keyword>
<dbReference type="PANTHER" id="PTHR37809:SF1">
    <property type="entry name" value="RIBOSOMAL PROTEIN S12 METHYLTHIOTRANSFERASE ACCESSORY FACTOR YCAO"/>
    <property type="match status" value="1"/>
</dbReference>
<proteinExistence type="predicted"/>
<name>A0A1H0QZM0_9PSED</name>
<accession>A0A1H0QZM0</accession>
<dbReference type="PANTHER" id="PTHR37809">
    <property type="entry name" value="RIBOSOMAL PROTEIN S12 METHYLTHIOTRANSFERASE ACCESSORY FACTOR YCAO"/>
    <property type="match status" value="1"/>
</dbReference>
<reference evidence="2 3" key="1">
    <citation type="submission" date="2016-10" db="EMBL/GenBank/DDBJ databases">
        <authorList>
            <person name="de Groot N.N."/>
        </authorList>
    </citation>
    <scope>NUCLEOTIDE SEQUENCE [LARGE SCALE GENOMIC DNA]</scope>
    <source>
        <strain evidence="2 3">CECT 7543</strain>
    </source>
</reference>
<dbReference type="Gene3D" id="3.30.1330.230">
    <property type="match status" value="1"/>
</dbReference>
<gene>
    <name evidence="2" type="ORF">SAMN04489798_5072</name>
</gene>
<evidence type="ECO:0000313" key="3">
    <source>
        <dbReference type="Proteomes" id="UP000198827"/>
    </source>
</evidence>
<sequence length="411" mass="45851">MDNFTRAERELTLAQAEKRIHAELKNLGLRPEPRILGQQIVAVHVSASVGNQQSIARGAGKGYLHHAQVGALYETLEHYLSDHFSSCDIHCIAPHYFSDSPLFIDDTVLSALIDQLDALTACRTYTDIFKKTSFSYPVALCTPNYSRQPLEQDTTNYGVLQRYASNSGTAIGASYDEAVLHAANECIERDAVSLFLLEHFYYENRPALRRVARVADHEELGQLWSDAEAEIGAEIILIDISAEFLPRTFLAFSTEPGPHPRVFGSGSSISARHGAWRALTELVQLHHGASEPELQHYLSNAQRHLSKFPRLLRCLQFDLYPLLTLCEQFTVELPETTNERPLAEQINLLAEDLQKHGRVLGVTQLHQTPLGTTLVNVVIPGLERFFVVSSGNVVIPKARGRRLQRNQGVPA</sequence>
<dbReference type="RefSeq" id="WP_090185679.1">
    <property type="nucleotide sequence ID" value="NZ_LT629705.1"/>
</dbReference>
<dbReference type="Gene3D" id="3.30.160.660">
    <property type="match status" value="1"/>
</dbReference>
<dbReference type="Proteomes" id="UP000198827">
    <property type="component" value="Chromosome I"/>
</dbReference>
<evidence type="ECO:0000313" key="2">
    <source>
        <dbReference type="EMBL" id="SDP22555.1"/>
    </source>
</evidence>
<dbReference type="OrthoDB" id="109999at2"/>
<dbReference type="Pfam" id="PF02624">
    <property type="entry name" value="YcaO"/>
    <property type="match status" value="1"/>
</dbReference>
<protein>
    <submittedName>
        <fullName evidence="2">Ribosomal protein S12 methylthiotransferase accessory factor</fullName>
    </submittedName>
</protein>
<organism evidence="2 3">
    <name type="scientific">Pseudomonas arsenicoxydans</name>
    <dbReference type="NCBI Taxonomy" id="702115"/>
    <lineage>
        <taxon>Bacteria</taxon>
        <taxon>Pseudomonadati</taxon>
        <taxon>Pseudomonadota</taxon>
        <taxon>Gammaproteobacteria</taxon>
        <taxon>Pseudomonadales</taxon>
        <taxon>Pseudomonadaceae</taxon>
        <taxon>Pseudomonas</taxon>
    </lineage>
</organism>
<dbReference type="PROSITE" id="PS51664">
    <property type="entry name" value="YCAO"/>
    <property type="match status" value="1"/>
</dbReference>
<dbReference type="AlphaFoldDB" id="A0A1H0QZM0"/>
<keyword evidence="2" id="KW-0687">Ribonucleoprotein</keyword>
<dbReference type="EMBL" id="LT629705">
    <property type="protein sequence ID" value="SDP22555.1"/>
    <property type="molecule type" value="Genomic_DNA"/>
</dbReference>
<feature type="domain" description="YcaO" evidence="1">
    <location>
        <begin position="58"/>
        <end position="411"/>
    </location>
</feature>
<dbReference type="GO" id="GO:0016740">
    <property type="term" value="F:transferase activity"/>
    <property type="evidence" value="ECO:0007669"/>
    <property type="project" value="UniProtKB-KW"/>
</dbReference>
<evidence type="ECO:0000259" key="1">
    <source>
        <dbReference type="PROSITE" id="PS51664"/>
    </source>
</evidence>